<dbReference type="Proteomes" id="UP000324222">
    <property type="component" value="Unassembled WGS sequence"/>
</dbReference>
<reference evidence="1 2" key="1">
    <citation type="submission" date="2019-05" db="EMBL/GenBank/DDBJ databases">
        <title>Another draft genome of Portunus trituberculatus and its Hox gene families provides insights of decapod evolution.</title>
        <authorList>
            <person name="Jeong J.-H."/>
            <person name="Song I."/>
            <person name="Kim S."/>
            <person name="Choi T."/>
            <person name="Kim D."/>
            <person name="Ryu S."/>
            <person name="Kim W."/>
        </authorList>
    </citation>
    <scope>NUCLEOTIDE SEQUENCE [LARGE SCALE GENOMIC DNA]</scope>
    <source>
        <tissue evidence="1">Muscle</tissue>
    </source>
</reference>
<proteinExistence type="predicted"/>
<dbReference type="AlphaFoldDB" id="A0A5B7KAS1"/>
<sequence length="93" mass="9923">MLHFYSLSHIDFLTFSDIVSVHANLGLLFLLSLRATSSFGCFPERSVPRNTAAKQSKATGTTARHLPNPITVCLSHNPAGTCTPVILRGGGAN</sequence>
<gene>
    <name evidence="1" type="ORF">E2C01_097905</name>
</gene>
<protein>
    <submittedName>
        <fullName evidence="1">Uncharacterized protein</fullName>
    </submittedName>
</protein>
<keyword evidence="2" id="KW-1185">Reference proteome</keyword>
<organism evidence="1 2">
    <name type="scientific">Portunus trituberculatus</name>
    <name type="common">Swimming crab</name>
    <name type="synonym">Neptunus trituberculatus</name>
    <dbReference type="NCBI Taxonomy" id="210409"/>
    <lineage>
        <taxon>Eukaryota</taxon>
        <taxon>Metazoa</taxon>
        <taxon>Ecdysozoa</taxon>
        <taxon>Arthropoda</taxon>
        <taxon>Crustacea</taxon>
        <taxon>Multicrustacea</taxon>
        <taxon>Malacostraca</taxon>
        <taxon>Eumalacostraca</taxon>
        <taxon>Eucarida</taxon>
        <taxon>Decapoda</taxon>
        <taxon>Pleocyemata</taxon>
        <taxon>Brachyura</taxon>
        <taxon>Eubrachyura</taxon>
        <taxon>Portunoidea</taxon>
        <taxon>Portunidae</taxon>
        <taxon>Portuninae</taxon>
        <taxon>Portunus</taxon>
    </lineage>
</organism>
<comment type="caution">
    <text evidence="1">The sequence shown here is derived from an EMBL/GenBank/DDBJ whole genome shotgun (WGS) entry which is preliminary data.</text>
</comment>
<name>A0A5B7KAS1_PORTR</name>
<evidence type="ECO:0000313" key="1">
    <source>
        <dbReference type="EMBL" id="MPD02328.1"/>
    </source>
</evidence>
<evidence type="ECO:0000313" key="2">
    <source>
        <dbReference type="Proteomes" id="UP000324222"/>
    </source>
</evidence>
<dbReference type="EMBL" id="VSRR010130961">
    <property type="protein sequence ID" value="MPD02328.1"/>
    <property type="molecule type" value="Genomic_DNA"/>
</dbReference>
<accession>A0A5B7KAS1</accession>